<evidence type="ECO:0000313" key="1">
    <source>
        <dbReference type="EMBL" id="MBX67858.1"/>
    </source>
</evidence>
<sequence>MRSNETYDQTSNQPPPALPLAAAFFNFDFN</sequence>
<reference evidence="1" key="1">
    <citation type="submission" date="2018-02" db="EMBL/GenBank/DDBJ databases">
        <title>Rhizophora mucronata_Transcriptome.</title>
        <authorList>
            <person name="Meera S.P."/>
            <person name="Sreeshan A."/>
            <person name="Augustine A."/>
        </authorList>
    </citation>
    <scope>NUCLEOTIDE SEQUENCE</scope>
    <source>
        <tissue evidence="1">Leaf</tissue>
    </source>
</reference>
<dbReference type="EMBL" id="GGEC01087374">
    <property type="protein sequence ID" value="MBX67858.1"/>
    <property type="molecule type" value="Transcribed_RNA"/>
</dbReference>
<protein>
    <submittedName>
        <fullName evidence="1">Uncharacterized protein</fullName>
    </submittedName>
</protein>
<proteinExistence type="predicted"/>
<dbReference type="AlphaFoldDB" id="A0A2P2QLL9"/>
<organism evidence="1">
    <name type="scientific">Rhizophora mucronata</name>
    <name type="common">Asiatic mangrove</name>
    <dbReference type="NCBI Taxonomy" id="61149"/>
    <lineage>
        <taxon>Eukaryota</taxon>
        <taxon>Viridiplantae</taxon>
        <taxon>Streptophyta</taxon>
        <taxon>Embryophyta</taxon>
        <taxon>Tracheophyta</taxon>
        <taxon>Spermatophyta</taxon>
        <taxon>Magnoliopsida</taxon>
        <taxon>eudicotyledons</taxon>
        <taxon>Gunneridae</taxon>
        <taxon>Pentapetalae</taxon>
        <taxon>rosids</taxon>
        <taxon>fabids</taxon>
        <taxon>Malpighiales</taxon>
        <taxon>Rhizophoraceae</taxon>
        <taxon>Rhizophora</taxon>
    </lineage>
</organism>
<accession>A0A2P2QLL9</accession>
<name>A0A2P2QLL9_RHIMU</name>